<dbReference type="Pfam" id="PF13563">
    <property type="entry name" value="2_5_RNA_ligase2"/>
    <property type="match status" value="1"/>
</dbReference>
<sequence length="186" mass="19823">MGAGGHSRCADSCRLTQDGLMRSIELTLDDATDAAVRAEWRTLADHELPSLASHTAASNAPHVTLVAGERLDRAQIPTDAFDRLPLPLHFGAVAVFPAARDRFVLIRTVVVTTELLALHTHVVGASTDPVPTSLPGAWTPHVTLARRLTADQVALALPLLPPLSDGTLTAARFWDGTTKTLTPLPH</sequence>
<gene>
    <name evidence="1" type="ORF">CLV49_2095</name>
</gene>
<proteinExistence type="predicted"/>
<dbReference type="EMBL" id="PYAU01000001">
    <property type="protein sequence ID" value="PSL38470.1"/>
    <property type="molecule type" value="Genomic_DNA"/>
</dbReference>
<dbReference type="AlphaFoldDB" id="A0A2P8GWX7"/>
<name>A0A2P8GWX7_9MICO</name>
<accession>A0A2P8GWX7</accession>
<organism evidence="1 2">
    <name type="scientific">Labedella gwakjiensis</name>
    <dbReference type="NCBI Taxonomy" id="390269"/>
    <lineage>
        <taxon>Bacteria</taxon>
        <taxon>Bacillati</taxon>
        <taxon>Actinomycetota</taxon>
        <taxon>Actinomycetes</taxon>
        <taxon>Micrococcales</taxon>
        <taxon>Microbacteriaceae</taxon>
        <taxon>Labedella</taxon>
    </lineage>
</organism>
<dbReference type="InterPro" id="IPR009097">
    <property type="entry name" value="Cyclic_Pdiesterase"/>
</dbReference>
<dbReference type="SUPFAM" id="SSF55144">
    <property type="entry name" value="LigT-like"/>
    <property type="match status" value="1"/>
</dbReference>
<protein>
    <submittedName>
        <fullName evidence="1">2'-5' RNA ligase superfamily protein</fullName>
    </submittedName>
</protein>
<evidence type="ECO:0000313" key="2">
    <source>
        <dbReference type="Proteomes" id="UP000241203"/>
    </source>
</evidence>
<dbReference type="Proteomes" id="UP000241203">
    <property type="component" value="Unassembled WGS sequence"/>
</dbReference>
<keyword evidence="1" id="KW-0436">Ligase</keyword>
<comment type="caution">
    <text evidence="1">The sequence shown here is derived from an EMBL/GenBank/DDBJ whole genome shotgun (WGS) entry which is preliminary data.</text>
</comment>
<reference evidence="1 2" key="1">
    <citation type="submission" date="2018-03" db="EMBL/GenBank/DDBJ databases">
        <title>Genomic Encyclopedia of Archaeal and Bacterial Type Strains, Phase II (KMG-II): from individual species to whole genera.</title>
        <authorList>
            <person name="Goeker M."/>
        </authorList>
    </citation>
    <scope>NUCLEOTIDE SEQUENCE [LARGE SCALE GENOMIC DNA]</scope>
    <source>
        <strain evidence="1 2">DSM 21548</strain>
    </source>
</reference>
<evidence type="ECO:0000313" key="1">
    <source>
        <dbReference type="EMBL" id="PSL38470.1"/>
    </source>
</evidence>
<dbReference type="GO" id="GO:0016874">
    <property type="term" value="F:ligase activity"/>
    <property type="evidence" value="ECO:0007669"/>
    <property type="project" value="UniProtKB-KW"/>
</dbReference>
<dbReference type="Gene3D" id="3.90.1140.10">
    <property type="entry name" value="Cyclic phosphodiesterase"/>
    <property type="match status" value="1"/>
</dbReference>